<evidence type="ECO:0000313" key="3">
    <source>
        <dbReference type="Proteomes" id="UP001320898"/>
    </source>
</evidence>
<protein>
    <submittedName>
        <fullName evidence="2">Uncharacterized protein</fullName>
    </submittedName>
</protein>
<feature type="region of interest" description="Disordered" evidence="1">
    <location>
        <begin position="1"/>
        <end position="30"/>
    </location>
</feature>
<reference evidence="2 3" key="1">
    <citation type="submission" date="2022-04" db="EMBL/GenBank/DDBJ databases">
        <authorList>
            <person name="Ye Y.-Q."/>
            <person name="Du Z.-J."/>
        </authorList>
    </citation>
    <scope>NUCLEOTIDE SEQUENCE [LARGE SCALE GENOMIC DNA]</scope>
    <source>
        <strain evidence="2 3">A6E488</strain>
    </source>
</reference>
<dbReference type="Proteomes" id="UP001320898">
    <property type="component" value="Unassembled WGS sequence"/>
</dbReference>
<organism evidence="2 3">
    <name type="scientific">Microbaculum marinisediminis</name>
    <dbReference type="NCBI Taxonomy" id="2931392"/>
    <lineage>
        <taxon>Bacteria</taxon>
        <taxon>Pseudomonadati</taxon>
        <taxon>Pseudomonadota</taxon>
        <taxon>Alphaproteobacteria</taxon>
        <taxon>Hyphomicrobiales</taxon>
        <taxon>Tepidamorphaceae</taxon>
        <taxon>Microbaculum</taxon>
    </lineage>
</organism>
<dbReference type="RefSeq" id="WP_261614807.1">
    <property type="nucleotide sequence ID" value="NZ_JALIDZ010000002.1"/>
</dbReference>
<dbReference type="AlphaFoldDB" id="A0AAW5QY90"/>
<accession>A0AAW5QY90</accession>
<comment type="caution">
    <text evidence="2">The sequence shown here is derived from an EMBL/GenBank/DDBJ whole genome shotgun (WGS) entry which is preliminary data.</text>
</comment>
<keyword evidence="3" id="KW-1185">Reference proteome</keyword>
<sequence length="71" mass="7834">MAAVLKFNSDMRRSRRQPETGARSADKPEKMGEVIIFPGVRIERMEIDLSHRLVQVSGPGEGVSGSPSRKP</sequence>
<gene>
    <name evidence="2" type="ORF">MUB46_05140</name>
</gene>
<dbReference type="EMBL" id="JALIDZ010000002">
    <property type="protein sequence ID" value="MCT8971240.1"/>
    <property type="molecule type" value="Genomic_DNA"/>
</dbReference>
<feature type="compositionally biased region" description="Basic and acidic residues" evidence="1">
    <location>
        <begin position="9"/>
        <end position="30"/>
    </location>
</feature>
<evidence type="ECO:0000313" key="2">
    <source>
        <dbReference type="EMBL" id="MCT8971240.1"/>
    </source>
</evidence>
<proteinExistence type="predicted"/>
<evidence type="ECO:0000256" key="1">
    <source>
        <dbReference type="SAM" id="MobiDB-lite"/>
    </source>
</evidence>
<name>A0AAW5QY90_9HYPH</name>